<keyword evidence="1" id="KW-0472">Membrane</keyword>
<dbReference type="AlphaFoldDB" id="I2GDZ8"/>
<dbReference type="eggNOG" id="ENOG502ZTJY">
    <property type="taxonomic scope" value="Bacteria"/>
</dbReference>
<keyword evidence="3" id="KW-1185">Reference proteome</keyword>
<evidence type="ECO:0000313" key="2">
    <source>
        <dbReference type="EMBL" id="CCH52123.1"/>
    </source>
</evidence>
<evidence type="ECO:0000313" key="3">
    <source>
        <dbReference type="Proteomes" id="UP000009309"/>
    </source>
</evidence>
<gene>
    <name evidence="2" type="ORF">BN8_01097</name>
</gene>
<dbReference type="STRING" id="1185876.BN8_01097"/>
<comment type="caution">
    <text evidence="2">The sequence shown here is derived from an EMBL/GenBank/DDBJ whole genome shotgun (WGS) entry which is preliminary data.</text>
</comment>
<evidence type="ECO:0000256" key="1">
    <source>
        <dbReference type="SAM" id="Phobius"/>
    </source>
</evidence>
<proteinExistence type="predicted"/>
<protein>
    <submittedName>
        <fullName evidence="2">Uncharacterized protein</fullName>
    </submittedName>
</protein>
<feature type="transmembrane region" description="Helical" evidence="1">
    <location>
        <begin position="12"/>
        <end position="30"/>
    </location>
</feature>
<organism evidence="2 3">
    <name type="scientific">Fibrisoma limi BUZ 3</name>
    <dbReference type="NCBI Taxonomy" id="1185876"/>
    <lineage>
        <taxon>Bacteria</taxon>
        <taxon>Pseudomonadati</taxon>
        <taxon>Bacteroidota</taxon>
        <taxon>Cytophagia</taxon>
        <taxon>Cytophagales</taxon>
        <taxon>Spirosomataceae</taxon>
        <taxon>Fibrisoma</taxon>
    </lineage>
</organism>
<reference evidence="2 3" key="1">
    <citation type="journal article" date="2012" name="J. Bacteriol.">
        <title>Genome Sequence of the Filamentous Bacterium Fibrisoma limi BUZ 3T.</title>
        <authorList>
            <person name="Filippini M."/>
            <person name="Qi W."/>
            <person name="Jaenicke S."/>
            <person name="Goesmann A."/>
            <person name="Smits T.H."/>
            <person name="Bagheri H.C."/>
        </authorList>
    </citation>
    <scope>NUCLEOTIDE SEQUENCE [LARGE SCALE GENOMIC DNA]</scope>
    <source>
        <strain evidence="3">BUZ 3T</strain>
    </source>
</reference>
<name>I2GDZ8_9BACT</name>
<keyword evidence="1" id="KW-1133">Transmembrane helix</keyword>
<keyword evidence="1" id="KW-0812">Transmembrane</keyword>
<dbReference type="Proteomes" id="UP000009309">
    <property type="component" value="Unassembled WGS sequence"/>
</dbReference>
<sequence length="258" mass="28246">MSTSRRFRHHTYLLIGYFSGFALLIFLTGFSRTTVKTSSLSAISTSPPVSWAYLRAVARTEGSASLITLLKQYRQLAPMHAVAADCESRNPFDEGCTNGLLNQTDSSLRAIRLDVPFQVNRQLVTVSCVVIYHAMGKVLASGATMFGLAAPQTINNYAVPVADFSENTIQFIGNLSFQYNSTAERTVSAAPEARIAITNGKNTSVMYRRNIKQPVRFLQADVAYITFSLNPSTGYGEASLQVNGISGPTHKYDIKPQL</sequence>
<accession>I2GDZ8</accession>
<dbReference type="EMBL" id="CAIT01000005">
    <property type="protein sequence ID" value="CCH52123.1"/>
    <property type="molecule type" value="Genomic_DNA"/>
</dbReference>